<dbReference type="InterPro" id="IPR029062">
    <property type="entry name" value="Class_I_gatase-like"/>
</dbReference>
<evidence type="ECO:0000256" key="1">
    <source>
        <dbReference type="ARBA" id="ARBA00022962"/>
    </source>
</evidence>
<dbReference type="PRINTS" id="PR00099">
    <property type="entry name" value="CPSGATASE"/>
</dbReference>
<evidence type="ECO:0000259" key="2">
    <source>
        <dbReference type="Pfam" id="PF00117"/>
    </source>
</evidence>
<dbReference type="GO" id="GO:0004049">
    <property type="term" value="F:anthranilate synthase activity"/>
    <property type="evidence" value="ECO:0007669"/>
    <property type="project" value="TreeGrafter"/>
</dbReference>
<name>A0A930UIS0_9GAMM</name>
<evidence type="ECO:0000313" key="4">
    <source>
        <dbReference type="Proteomes" id="UP000604381"/>
    </source>
</evidence>
<dbReference type="PANTHER" id="PTHR43418">
    <property type="entry name" value="MULTIFUNCTIONAL TRYPTOPHAN BIOSYNTHESIS PROTEIN-RELATED"/>
    <property type="match status" value="1"/>
</dbReference>
<feature type="domain" description="Glutamine amidotransferase" evidence="2">
    <location>
        <begin position="4"/>
        <end position="184"/>
    </location>
</feature>
<dbReference type="AlphaFoldDB" id="A0A930UIS0"/>
<dbReference type="Pfam" id="PF00117">
    <property type="entry name" value="GATase"/>
    <property type="match status" value="1"/>
</dbReference>
<dbReference type="Gene3D" id="3.40.50.880">
    <property type="match status" value="1"/>
</dbReference>
<dbReference type="FunFam" id="3.40.50.880:FF:000003">
    <property type="entry name" value="Anthranilate synthase component II"/>
    <property type="match status" value="1"/>
</dbReference>
<protein>
    <submittedName>
        <fullName evidence="3">Aminodeoxychorismate/anthranilate synthase component II</fullName>
    </submittedName>
</protein>
<dbReference type="InterPro" id="IPR006221">
    <property type="entry name" value="TrpG/PapA_dom"/>
</dbReference>
<dbReference type="GO" id="GO:0000162">
    <property type="term" value="P:L-tryptophan biosynthetic process"/>
    <property type="evidence" value="ECO:0007669"/>
    <property type="project" value="TreeGrafter"/>
</dbReference>
<keyword evidence="1" id="KW-0315">Glutamine amidotransferase</keyword>
<accession>A0A930UIS0</accession>
<dbReference type="Proteomes" id="UP000604381">
    <property type="component" value="Unassembled WGS sequence"/>
</dbReference>
<dbReference type="PRINTS" id="PR00097">
    <property type="entry name" value="ANTSNTHASEII"/>
</dbReference>
<gene>
    <name evidence="3" type="ORF">ISN26_07170</name>
</gene>
<proteinExistence type="predicted"/>
<dbReference type="GO" id="GO:0005829">
    <property type="term" value="C:cytosol"/>
    <property type="evidence" value="ECO:0007669"/>
    <property type="project" value="TreeGrafter"/>
</dbReference>
<dbReference type="PRINTS" id="PR00096">
    <property type="entry name" value="GATASE"/>
</dbReference>
<organism evidence="3 4">
    <name type="scientific">Candidatus Amphirhobacter heronislandensis</name>
    <dbReference type="NCBI Taxonomy" id="1732024"/>
    <lineage>
        <taxon>Bacteria</taxon>
        <taxon>Pseudomonadati</taxon>
        <taxon>Pseudomonadota</taxon>
        <taxon>Gammaproteobacteria</taxon>
        <taxon>Candidatus Tethybacterales</taxon>
        <taxon>Candidatus Tethybacteraceae</taxon>
        <taxon>Candidatus Amphirhobacter</taxon>
    </lineage>
</organism>
<dbReference type="EMBL" id="JADHEI010000053">
    <property type="protein sequence ID" value="MBF2735831.1"/>
    <property type="molecule type" value="Genomic_DNA"/>
</dbReference>
<dbReference type="NCBIfam" id="TIGR00566">
    <property type="entry name" value="trpG_papA"/>
    <property type="match status" value="1"/>
</dbReference>
<dbReference type="PANTHER" id="PTHR43418:SF4">
    <property type="entry name" value="MULTIFUNCTIONAL TRYPTOPHAN BIOSYNTHESIS PROTEIN"/>
    <property type="match status" value="1"/>
</dbReference>
<reference evidence="3" key="1">
    <citation type="submission" date="2020-10" db="EMBL/GenBank/DDBJ databases">
        <title>An improved Amphimedon queenslandica hologenome assembly reveals how three proteobacterial symbionts can extend the metabolic phenotypic of their marine sponge host.</title>
        <authorList>
            <person name="Degnan B."/>
            <person name="Degnan S."/>
            <person name="Xiang X."/>
        </authorList>
    </citation>
    <scope>NUCLEOTIDE SEQUENCE</scope>
    <source>
        <strain evidence="3">AqS2</strain>
    </source>
</reference>
<dbReference type="InterPro" id="IPR017926">
    <property type="entry name" value="GATASE"/>
</dbReference>
<evidence type="ECO:0000313" key="3">
    <source>
        <dbReference type="EMBL" id="MBF2735831.1"/>
    </source>
</evidence>
<dbReference type="SUPFAM" id="SSF52317">
    <property type="entry name" value="Class I glutamine amidotransferase-like"/>
    <property type="match status" value="1"/>
</dbReference>
<dbReference type="CDD" id="cd01743">
    <property type="entry name" value="GATase1_Anthranilate_Synthase"/>
    <property type="match status" value="1"/>
</dbReference>
<comment type="caution">
    <text evidence="3">The sequence shown here is derived from an EMBL/GenBank/DDBJ whole genome shotgun (WGS) entry which is preliminary data.</text>
</comment>
<sequence>MIFLLDNYDSFTYNLYQMLRADGREVEVARNDAVAAEDVVAKKPACVLLSPGPGRPEDAGVLLQVVEAAVAARLPLFGVCLGMQAIGMHFGAEVVAAKELMHGKTCRISHDGTGVFEKLESPLTVMRYHSLALAGLPAELKVTATSDEGDVMALRHAELPVAAVQFHPESFATERGMEMLANFIDGR</sequence>
<dbReference type="InterPro" id="IPR050472">
    <property type="entry name" value="Anth_synth/Amidotransfase"/>
</dbReference>
<dbReference type="PROSITE" id="PS51273">
    <property type="entry name" value="GATASE_TYPE_1"/>
    <property type="match status" value="1"/>
</dbReference>
<keyword evidence="4" id="KW-1185">Reference proteome</keyword>